<dbReference type="AlphaFoldDB" id="A0A1E7DSK5"/>
<dbReference type="SUPFAM" id="SSF51161">
    <property type="entry name" value="Trimeric LpxA-like enzymes"/>
    <property type="match status" value="1"/>
</dbReference>
<dbReference type="PANTHER" id="PTHR43300:SF7">
    <property type="entry name" value="UDP-N-ACETYLBACILLOSAMINE N-ACETYLTRANSFERASE"/>
    <property type="match status" value="1"/>
</dbReference>
<dbReference type="InterPro" id="IPR050179">
    <property type="entry name" value="Trans_hexapeptide_repeat"/>
</dbReference>
<name>A0A1E7DSK5_9BACI</name>
<evidence type="ECO:0000259" key="2">
    <source>
        <dbReference type="Pfam" id="PF17836"/>
    </source>
</evidence>
<feature type="site" description="Increases basicity of active site His" evidence="1">
    <location>
        <position position="135"/>
    </location>
</feature>
<dbReference type="RefSeq" id="WP_069937225.1">
    <property type="nucleotide sequence ID" value="NZ_MAMP01000006.1"/>
</dbReference>
<dbReference type="Gene3D" id="3.40.50.20">
    <property type="match status" value="1"/>
</dbReference>
<evidence type="ECO:0000313" key="4">
    <source>
        <dbReference type="Proteomes" id="UP000095658"/>
    </source>
</evidence>
<feature type="domain" description="PglD N-terminal" evidence="2">
    <location>
        <begin position="5"/>
        <end position="75"/>
    </location>
</feature>
<dbReference type="STRING" id="1714016.BA724_15880"/>
<organism evidence="3 4">
    <name type="scientific">Domibacillus iocasae</name>
    <dbReference type="NCBI Taxonomy" id="1714016"/>
    <lineage>
        <taxon>Bacteria</taxon>
        <taxon>Bacillati</taxon>
        <taxon>Bacillota</taxon>
        <taxon>Bacilli</taxon>
        <taxon>Bacillales</taxon>
        <taxon>Bacillaceae</taxon>
        <taxon>Domibacillus</taxon>
    </lineage>
</organism>
<dbReference type="InterPro" id="IPR041561">
    <property type="entry name" value="PglD_N"/>
</dbReference>
<reference evidence="3 4" key="1">
    <citation type="submission" date="2016-06" db="EMBL/GenBank/DDBJ databases">
        <title>Domibacillus iocasae genome sequencing.</title>
        <authorList>
            <person name="Verma A."/>
            <person name="Pal Y."/>
            <person name="Ojha A.K."/>
            <person name="Krishnamurthi S."/>
        </authorList>
    </citation>
    <scope>NUCLEOTIDE SEQUENCE [LARGE SCALE GENOMIC DNA]</scope>
    <source>
        <strain evidence="3 4">DSM 29979</strain>
    </source>
</reference>
<dbReference type="PANTHER" id="PTHR43300">
    <property type="entry name" value="ACETYLTRANSFERASE"/>
    <property type="match status" value="1"/>
</dbReference>
<dbReference type="CDD" id="cd03360">
    <property type="entry name" value="LbH_AT_putative"/>
    <property type="match status" value="1"/>
</dbReference>
<dbReference type="Proteomes" id="UP000095658">
    <property type="component" value="Unassembled WGS sequence"/>
</dbReference>
<dbReference type="Gene3D" id="2.160.10.10">
    <property type="entry name" value="Hexapeptide repeat proteins"/>
    <property type="match status" value="1"/>
</dbReference>
<dbReference type="InterPro" id="IPR020019">
    <property type="entry name" value="AcTrfase_PglD-like"/>
</dbReference>
<proteinExistence type="predicted"/>
<protein>
    <recommendedName>
        <fullName evidence="2">PglD N-terminal domain-containing protein</fullName>
    </recommendedName>
</protein>
<sequence>MSVPKLLIIGSKDFAQLVKNLAVDAGYEFIGFIDDYNKGNNIVGTTSELNVNFDKQNVQVAIGIGYNNLPARKSVIGKVLDLGFEMPNLIHPNAYIASSVLLGSGNIIMNNASIDHFSKIGDGNVFWPGSIISHDCKMGDNNFISPSATICGFCKISNSNFIGAGVILVDRVTLSSDNYIKAGALVKR</sequence>
<dbReference type="Pfam" id="PF00132">
    <property type="entry name" value="Hexapep"/>
    <property type="match status" value="1"/>
</dbReference>
<dbReference type="InterPro" id="IPR011004">
    <property type="entry name" value="Trimer_LpxA-like_sf"/>
</dbReference>
<dbReference type="InterPro" id="IPR001451">
    <property type="entry name" value="Hexapep"/>
</dbReference>
<gene>
    <name evidence="3" type="ORF">BA724_15880</name>
</gene>
<evidence type="ECO:0000313" key="3">
    <source>
        <dbReference type="EMBL" id="OES46067.1"/>
    </source>
</evidence>
<dbReference type="OrthoDB" id="9794407at2"/>
<keyword evidence="4" id="KW-1185">Reference proteome</keyword>
<comment type="caution">
    <text evidence="3">The sequence shown here is derived from an EMBL/GenBank/DDBJ whole genome shotgun (WGS) entry which is preliminary data.</text>
</comment>
<dbReference type="Pfam" id="PF17836">
    <property type="entry name" value="PglD_N"/>
    <property type="match status" value="1"/>
</dbReference>
<accession>A0A1E7DSK5</accession>
<dbReference type="EMBL" id="MAMP01000006">
    <property type="protein sequence ID" value="OES46067.1"/>
    <property type="molecule type" value="Genomic_DNA"/>
</dbReference>
<feature type="active site" description="Proton acceptor" evidence="1">
    <location>
        <position position="134"/>
    </location>
</feature>
<evidence type="ECO:0000256" key="1">
    <source>
        <dbReference type="PIRSR" id="PIRSR620019-1"/>
    </source>
</evidence>